<evidence type="ECO:0000256" key="1">
    <source>
        <dbReference type="SAM" id="Phobius"/>
    </source>
</evidence>
<dbReference type="Proteomes" id="UP001156140">
    <property type="component" value="Unassembled WGS sequence"/>
</dbReference>
<feature type="transmembrane region" description="Helical" evidence="1">
    <location>
        <begin position="12"/>
        <end position="30"/>
    </location>
</feature>
<protein>
    <submittedName>
        <fullName evidence="2">GAP family protein</fullName>
    </submittedName>
</protein>
<name>A0AA41QP27_9HYPH</name>
<feature type="transmembrane region" description="Helical" evidence="1">
    <location>
        <begin position="199"/>
        <end position="221"/>
    </location>
</feature>
<proteinExistence type="predicted"/>
<dbReference type="Pfam" id="PF11139">
    <property type="entry name" value="SfLAP"/>
    <property type="match status" value="1"/>
</dbReference>
<dbReference type="EMBL" id="JALAZD010000001">
    <property type="protein sequence ID" value="MCI0127389.1"/>
    <property type="molecule type" value="Genomic_DNA"/>
</dbReference>
<feature type="transmembrane region" description="Helical" evidence="1">
    <location>
        <begin position="72"/>
        <end position="89"/>
    </location>
</feature>
<reference evidence="2" key="1">
    <citation type="submission" date="2022-03" db="EMBL/GenBank/DDBJ databases">
        <title>The complete genome sequence of a Methyloterrigena soli.</title>
        <authorList>
            <person name="Zi Z."/>
        </authorList>
    </citation>
    <scope>NUCLEOTIDE SEQUENCE</scope>
    <source>
        <strain evidence="2">M48</strain>
    </source>
</reference>
<accession>A0AA41QP27</accession>
<keyword evidence="1" id="KW-0472">Membrane</keyword>
<dbReference type="InterPro" id="IPR021315">
    <property type="entry name" value="Gap/Sap"/>
</dbReference>
<keyword evidence="1" id="KW-1133">Transmembrane helix</keyword>
<organism evidence="2 3">
    <name type="scientific">Paradevosia shaoguanensis</name>
    <dbReference type="NCBI Taxonomy" id="1335043"/>
    <lineage>
        <taxon>Bacteria</taxon>
        <taxon>Pseudomonadati</taxon>
        <taxon>Pseudomonadota</taxon>
        <taxon>Alphaproteobacteria</taxon>
        <taxon>Hyphomicrobiales</taxon>
        <taxon>Devosiaceae</taxon>
        <taxon>Paradevosia</taxon>
    </lineage>
</organism>
<feature type="transmembrane region" description="Helical" evidence="1">
    <location>
        <begin position="154"/>
        <end position="179"/>
    </location>
</feature>
<evidence type="ECO:0000313" key="2">
    <source>
        <dbReference type="EMBL" id="MCI0127389.1"/>
    </source>
</evidence>
<keyword evidence="1" id="KW-0812">Transmembrane</keyword>
<comment type="caution">
    <text evidence="2">The sequence shown here is derived from an EMBL/GenBank/DDBJ whole genome shotgun (WGS) entry which is preliminary data.</text>
</comment>
<dbReference type="AlphaFoldDB" id="A0AA41QP27"/>
<keyword evidence="3" id="KW-1185">Reference proteome</keyword>
<evidence type="ECO:0000313" key="3">
    <source>
        <dbReference type="Proteomes" id="UP001156140"/>
    </source>
</evidence>
<gene>
    <name evidence="2" type="ORF">ML536_11180</name>
</gene>
<sequence>MVLSGIGPVLPYALAVTLSPFPVVGAILVARSPYGMTALVANVLGWMAGIGAGAVVMALLVNTVGGGDDGPVTHWAQVIVGLLLLWAAWRKFAGRPKAGEVPTVPKWLEAFGKASPARAFGWGLALAGPNPKNLALAMGAMSALKYDEISRGDVVAGIVAFVLVGSLSVLVVLGARLLGGARLDGALAAAEDFMIRNNAVIMMMVFALIGMNVFGAGLAGLGG</sequence>
<dbReference type="RefSeq" id="WP_281735923.1">
    <property type="nucleotide sequence ID" value="NZ_JAKETQ010000001.1"/>
</dbReference>
<feature type="transmembrane region" description="Helical" evidence="1">
    <location>
        <begin position="37"/>
        <end position="60"/>
    </location>
</feature>